<dbReference type="AlphaFoldDB" id="A0A395NWQ4"/>
<reference evidence="2 3" key="1">
    <citation type="journal article" date="2018" name="PLoS Pathog.">
        <title>Evolution of structural diversity of trichothecenes, a family of toxins produced by plant pathogenic and entomopathogenic fungi.</title>
        <authorList>
            <person name="Proctor R.H."/>
            <person name="McCormick S.P."/>
            <person name="Kim H.S."/>
            <person name="Cardoza R.E."/>
            <person name="Stanley A.M."/>
            <person name="Lindo L."/>
            <person name="Kelly A."/>
            <person name="Brown D.W."/>
            <person name="Lee T."/>
            <person name="Vaughan M.M."/>
            <person name="Alexander N.J."/>
            <person name="Busman M."/>
            <person name="Gutierrez S."/>
        </authorList>
    </citation>
    <scope>NUCLEOTIDE SEQUENCE [LARGE SCALE GENOMIC DNA]</scope>
    <source>
        <strain evidence="2 3">IBT 40837</strain>
    </source>
</reference>
<organism evidence="2 3">
    <name type="scientific">Trichoderma arundinaceum</name>
    <dbReference type="NCBI Taxonomy" id="490622"/>
    <lineage>
        <taxon>Eukaryota</taxon>
        <taxon>Fungi</taxon>
        <taxon>Dikarya</taxon>
        <taxon>Ascomycota</taxon>
        <taxon>Pezizomycotina</taxon>
        <taxon>Sordariomycetes</taxon>
        <taxon>Hypocreomycetidae</taxon>
        <taxon>Hypocreales</taxon>
        <taxon>Hypocreaceae</taxon>
        <taxon>Trichoderma</taxon>
    </lineage>
</organism>
<evidence type="ECO:0000313" key="2">
    <source>
        <dbReference type="EMBL" id="RFU79911.1"/>
    </source>
</evidence>
<gene>
    <name evidence="2" type="ORF">TARUN_2307</name>
</gene>
<dbReference type="OrthoDB" id="5218421at2759"/>
<feature type="compositionally biased region" description="Polar residues" evidence="1">
    <location>
        <begin position="137"/>
        <end position="149"/>
    </location>
</feature>
<sequence>MPASFELSCVSLPHTSYLIYVIHTTTQLHHYNKYNSPTQALGLPLPEFAVHHDDKETYPLPTKSSIRLPIKIKLPLMMPGRQDAFTVSIPSSPPPPQSISSYSRFIHDHTKRQMQAFGAMTSSSSSATRSSSIGTSMTNGAAPTMLSSA</sequence>
<comment type="caution">
    <text evidence="2">The sequence shown here is derived from an EMBL/GenBank/DDBJ whole genome shotgun (WGS) entry which is preliminary data.</text>
</comment>
<dbReference type="EMBL" id="PXOA01000133">
    <property type="protein sequence ID" value="RFU79911.1"/>
    <property type="molecule type" value="Genomic_DNA"/>
</dbReference>
<evidence type="ECO:0000256" key="1">
    <source>
        <dbReference type="SAM" id="MobiDB-lite"/>
    </source>
</evidence>
<evidence type="ECO:0000313" key="3">
    <source>
        <dbReference type="Proteomes" id="UP000266272"/>
    </source>
</evidence>
<feature type="region of interest" description="Disordered" evidence="1">
    <location>
        <begin position="117"/>
        <end position="149"/>
    </location>
</feature>
<name>A0A395NWQ4_TRIAR</name>
<protein>
    <submittedName>
        <fullName evidence="2">Uncharacterized protein</fullName>
    </submittedName>
</protein>
<keyword evidence="3" id="KW-1185">Reference proteome</keyword>
<dbReference type="Proteomes" id="UP000266272">
    <property type="component" value="Unassembled WGS sequence"/>
</dbReference>
<proteinExistence type="predicted"/>
<feature type="compositionally biased region" description="Low complexity" evidence="1">
    <location>
        <begin position="121"/>
        <end position="136"/>
    </location>
</feature>
<accession>A0A395NWQ4</accession>